<name>A0A2G5HAB8_CERBT</name>
<evidence type="ECO:0000313" key="2">
    <source>
        <dbReference type="EMBL" id="WPB03411.1"/>
    </source>
</evidence>
<reference evidence="1 3" key="1">
    <citation type="submission" date="2015-10" db="EMBL/GenBank/DDBJ databases">
        <title>The cercosporin biosynthetic gene cluster was horizontally transferred to several fungal lineages and shown to be expanded in Cercospora beticola based on microsynteny with recipient genomes.</title>
        <authorList>
            <person name="De Jonge R."/>
            <person name="Ebert M.K."/>
            <person name="Suttle J.C."/>
            <person name="Jurick Ii W.M."/>
            <person name="Secor G.A."/>
            <person name="Thomma B.P."/>
            <person name="Van De Peer Y."/>
            <person name="Bolton M.D."/>
        </authorList>
    </citation>
    <scope>NUCLEOTIDE SEQUENCE [LARGE SCALE GENOMIC DNA]</scope>
    <source>
        <strain evidence="1 3">09-40</strain>
    </source>
</reference>
<accession>A0A2G5HAB8</accession>
<dbReference type="EMBL" id="LKMD01000108">
    <property type="protein sequence ID" value="PIA89467.1"/>
    <property type="molecule type" value="Genomic_DNA"/>
</dbReference>
<evidence type="ECO:0000313" key="3">
    <source>
        <dbReference type="Proteomes" id="UP000230605"/>
    </source>
</evidence>
<reference evidence="2 4" key="2">
    <citation type="submission" date="2023-09" db="EMBL/GenBank/DDBJ databases">
        <title>Complete-Gapless Cercospora beticola genome.</title>
        <authorList>
            <person name="Wyatt N.A."/>
            <person name="Spanner R.E."/>
            <person name="Bolton M.D."/>
        </authorList>
    </citation>
    <scope>NUCLEOTIDE SEQUENCE [LARGE SCALE GENOMIC DNA]</scope>
    <source>
        <strain evidence="2">Cb09-40</strain>
    </source>
</reference>
<dbReference type="OrthoDB" id="3633814at2759"/>
<gene>
    <name evidence="1" type="ORF">CB0940_07459</name>
    <name evidence="2" type="ORF">RHO25_008050</name>
</gene>
<dbReference type="AlphaFoldDB" id="A0A2G5HAB8"/>
<sequence>MCNNRYLEYACGHGDMIGLSHCRGVTHIHDPITKAPVTACYGRNKPVIYLSMETDCRTCIIDRALKGPRARLSEAIQNFRKCKTGAFVANVSKATRELEAAIAELQAIGLPEQLAEGSKRYGLWSEPHEKVQEGSPLRRELVVDSSFELHNI</sequence>
<dbReference type="Proteomes" id="UP001302367">
    <property type="component" value="Chromosome 5"/>
</dbReference>
<dbReference type="Proteomes" id="UP000230605">
    <property type="component" value="Chromosome 5"/>
</dbReference>
<protein>
    <submittedName>
        <fullName evidence="1">Uncharacterized protein</fullName>
    </submittedName>
</protein>
<evidence type="ECO:0000313" key="4">
    <source>
        <dbReference type="Proteomes" id="UP001302367"/>
    </source>
</evidence>
<dbReference type="EMBL" id="CP134188">
    <property type="protein sequence ID" value="WPB03411.1"/>
    <property type="molecule type" value="Genomic_DNA"/>
</dbReference>
<organism evidence="1 3">
    <name type="scientific">Cercospora beticola</name>
    <name type="common">Sugarbeet leaf spot fungus</name>
    <dbReference type="NCBI Taxonomy" id="122368"/>
    <lineage>
        <taxon>Eukaryota</taxon>
        <taxon>Fungi</taxon>
        <taxon>Dikarya</taxon>
        <taxon>Ascomycota</taxon>
        <taxon>Pezizomycotina</taxon>
        <taxon>Dothideomycetes</taxon>
        <taxon>Dothideomycetidae</taxon>
        <taxon>Mycosphaerellales</taxon>
        <taxon>Mycosphaerellaceae</taxon>
        <taxon>Cercospora</taxon>
    </lineage>
</organism>
<keyword evidence="4" id="KW-1185">Reference proteome</keyword>
<evidence type="ECO:0000313" key="1">
    <source>
        <dbReference type="EMBL" id="PIA89467.1"/>
    </source>
</evidence>
<proteinExistence type="predicted"/>